<reference evidence="1" key="1">
    <citation type="journal article" date="2014" name="Int. J. Syst. Evol. Microbiol.">
        <title>Complete genome sequence of Corynebacterium casei LMG S-19264T (=DSM 44701T), isolated from a smear-ripened cheese.</title>
        <authorList>
            <consortium name="US DOE Joint Genome Institute (JGI-PGF)"/>
            <person name="Walter F."/>
            <person name="Albersmeier A."/>
            <person name="Kalinowski J."/>
            <person name="Ruckert C."/>
        </authorList>
    </citation>
    <scope>NUCLEOTIDE SEQUENCE</scope>
    <source>
        <strain evidence="1">JCM 4714</strain>
    </source>
</reference>
<evidence type="ECO:0000313" key="1">
    <source>
        <dbReference type="EMBL" id="GHE03153.1"/>
    </source>
</evidence>
<protein>
    <submittedName>
        <fullName evidence="1">Uncharacterized protein</fullName>
    </submittedName>
</protein>
<name>A0A918YGA8_9ACTN</name>
<dbReference type="Proteomes" id="UP000655443">
    <property type="component" value="Unassembled WGS sequence"/>
</dbReference>
<organism evidence="1 2">
    <name type="scientific">Streptomyces alanosinicus</name>
    <dbReference type="NCBI Taxonomy" id="68171"/>
    <lineage>
        <taxon>Bacteria</taxon>
        <taxon>Bacillati</taxon>
        <taxon>Actinomycetota</taxon>
        <taxon>Actinomycetes</taxon>
        <taxon>Kitasatosporales</taxon>
        <taxon>Streptomycetaceae</taxon>
        <taxon>Streptomyces</taxon>
    </lineage>
</organism>
<gene>
    <name evidence="1" type="ORF">GCM10010339_29300</name>
</gene>
<comment type="caution">
    <text evidence="1">The sequence shown here is derived from an EMBL/GenBank/DDBJ whole genome shotgun (WGS) entry which is preliminary data.</text>
</comment>
<reference evidence="1" key="2">
    <citation type="submission" date="2020-09" db="EMBL/GenBank/DDBJ databases">
        <authorList>
            <person name="Sun Q."/>
            <person name="Ohkuma M."/>
        </authorList>
    </citation>
    <scope>NUCLEOTIDE SEQUENCE</scope>
    <source>
        <strain evidence="1">JCM 4714</strain>
    </source>
</reference>
<keyword evidence="2" id="KW-1185">Reference proteome</keyword>
<sequence>MALDLVARQCAGVHDCTRRHSWLTFLAPQASTAPGGHDSWWSPPGRRLALAALVPAALT</sequence>
<proteinExistence type="predicted"/>
<accession>A0A918YGA8</accession>
<dbReference type="AlphaFoldDB" id="A0A918YGA8"/>
<dbReference type="EMBL" id="BMVG01000005">
    <property type="protein sequence ID" value="GHE03153.1"/>
    <property type="molecule type" value="Genomic_DNA"/>
</dbReference>
<evidence type="ECO:0000313" key="2">
    <source>
        <dbReference type="Proteomes" id="UP000655443"/>
    </source>
</evidence>